<feature type="domain" description="Peptidase S8/S53" evidence="8">
    <location>
        <begin position="54"/>
        <end position="305"/>
    </location>
</feature>
<protein>
    <recommendedName>
        <fullName evidence="8">Peptidase S8/S53 domain-containing protein</fullName>
    </recommendedName>
</protein>
<organism evidence="9 10">
    <name type="scientific">Micromonospora endophytica</name>
    <dbReference type="NCBI Taxonomy" id="515350"/>
    <lineage>
        <taxon>Bacteria</taxon>
        <taxon>Bacillati</taxon>
        <taxon>Actinomycetota</taxon>
        <taxon>Actinomycetes</taxon>
        <taxon>Micromonosporales</taxon>
        <taxon>Micromonosporaceae</taxon>
        <taxon>Micromonospora</taxon>
    </lineage>
</organism>
<dbReference type="PANTHER" id="PTHR43806">
    <property type="entry name" value="PEPTIDASE S8"/>
    <property type="match status" value="1"/>
</dbReference>
<sequence>MRGQRMAPRRVAAALTATAVTVLLAQPVAAEPARDRQWHLDRIGIVEAHATAQGDGVLVGMFLSSVDAGHPDLDGRVRPGRYVGADGAIRQRPADADTAAGRAADTALAGLVVARGGDGVLGVAPRAEIQPISGPVGAEKVSQALRWLVDQGARVIDMSGGFTVDDDTDHLDGVRYALARDVVVIMDARSADGLAESVSTGVLVVGGLTAQDERDGAASFDSRIDLSAPGATLGLVGLSAESSSDERYGPIAAQGDLQACAIVAGVAALVRQRHPELNAASVLDRLLGTAEDLGPPGPDSTFGAGVVDAATALIAQRPTVTTNPLGDPGPPSEGLLDRIGGRVALVGGVICGLVVALTVAGVSYWLIRRRCRR</sequence>
<dbReference type="SUPFAM" id="SSF52743">
    <property type="entry name" value="Subtilisin-like"/>
    <property type="match status" value="1"/>
</dbReference>
<dbReference type="Proteomes" id="UP000248627">
    <property type="component" value="Unassembled WGS sequence"/>
</dbReference>
<comment type="similarity">
    <text evidence="1 5">Belongs to the peptidase S8 family.</text>
</comment>
<evidence type="ECO:0000256" key="3">
    <source>
        <dbReference type="ARBA" id="ARBA00022801"/>
    </source>
</evidence>
<dbReference type="PANTHER" id="PTHR43806:SF11">
    <property type="entry name" value="CEREVISIN-RELATED"/>
    <property type="match status" value="1"/>
</dbReference>
<feature type="chain" id="PRO_5039576620" description="Peptidase S8/S53 domain-containing protein" evidence="7">
    <location>
        <begin position="26"/>
        <end position="373"/>
    </location>
</feature>
<dbReference type="InterPro" id="IPR000209">
    <property type="entry name" value="Peptidase_S8/S53_dom"/>
</dbReference>
<evidence type="ECO:0000256" key="5">
    <source>
        <dbReference type="PROSITE-ProRule" id="PRU01240"/>
    </source>
</evidence>
<keyword evidence="6" id="KW-1133">Transmembrane helix</keyword>
<comment type="caution">
    <text evidence="9">The sequence shown here is derived from an EMBL/GenBank/DDBJ whole genome shotgun (WGS) entry which is preliminary data.</text>
</comment>
<dbReference type="AlphaFoldDB" id="A0A2W2CJB2"/>
<dbReference type="OrthoDB" id="9798386at2"/>
<keyword evidence="6" id="KW-0812">Transmembrane</keyword>
<dbReference type="InterPro" id="IPR036852">
    <property type="entry name" value="Peptidase_S8/S53_dom_sf"/>
</dbReference>
<gene>
    <name evidence="9" type="ORF">C1I93_05630</name>
</gene>
<keyword evidence="2" id="KW-0645">Protease</keyword>
<dbReference type="GO" id="GO:0004252">
    <property type="term" value="F:serine-type endopeptidase activity"/>
    <property type="evidence" value="ECO:0007669"/>
    <property type="project" value="InterPro"/>
</dbReference>
<dbReference type="RefSeq" id="WP_111242149.1">
    <property type="nucleotide sequence ID" value="NZ_AP023358.1"/>
</dbReference>
<feature type="transmembrane region" description="Helical" evidence="6">
    <location>
        <begin position="343"/>
        <end position="367"/>
    </location>
</feature>
<evidence type="ECO:0000256" key="2">
    <source>
        <dbReference type="ARBA" id="ARBA00022670"/>
    </source>
</evidence>
<reference evidence="9 10" key="1">
    <citation type="submission" date="2018-01" db="EMBL/GenBank/DDBJ databases">
        <title>Draft genome sequence of Jishengella endophytica.</title>
        <authorList>
            <person name="Sahin N."/>
            <person name="Ay H."/>
            <person name="Saygin H."/>
        </authorList>
    </citation>
    <scope>NUCLEOTIDE SEQUENCE [LARGE SCALE GENOMIC DNA]</scope>
    <source>
        <strain evidence="9 10">DSM 45430</strain>
    </source>
</reference>
<comment type="caution">
    <text evidence="5">Lacks conserved residue(s) required for the propagation of feature annotation.</text>
</comment>
<keyword evidence="3" id="KW-0378">Hydrolase</keyword>
<keyword evidence="10" id="KW-1185">Reference proteome</keyword>
<evidence type="ECO:0000259" key="8">
    <source>
        <dbReference type="Pfam" id="PF00082"/>
    </source>
</evidence>
<dbReference type="PROSITE" id="PS51892">
    <property type="entry name" value="SUBTILASE"/>
    <property type="match status" value="1"/>
</dbReference>
<dbReference type="Gene3D" id="3.40.50.200">
    <property type="entry name" value="Peptidase S8/S53 domain"/>
    <property type="match status" value="1"/>
</dbReference>
<feature type="signal peptide" evidence="7">
    <location>
        <begin position="1"/>
        <end position="25"/>
    </location>
</feature>
<evidence type="ECO:0000256" key="7">
    <source>
        <dbReference type="SAM" id="SignalP"/>
    </source>
</evidence>
<evidence type="ECO:0000313" key="9">
    <source>
        <dbReference type="EMBL" id="PZF99551.1"/>
    </source>
</evidence>
<evidence type="ECO:0000313" key="10">
    <source>
        <dbReference type="Proteomes" id="UP000248627"/>
    </source>
</evidence>
<evidence type="ECO:0000256" key="6">
    <source>
        <dbReference type="SAM" id="Phobius"/>
    </source>
</evidence>
<dbReference type="Pfam" id="PF00082">
    <property type="entry name" value="Peptidase_S8"/>
    <property type="match status" value="1"/>
</dbReference>
<dbReference type="EMBL" id="POTX01000022">
    <property type="protein sequence ID" value="PZF99551.1"/>
    <property type="molecule type" value="Genomic_DNA"/>
</dbReference>
<keyword evidence="6" id="KW-0472">Membrane</keyword>
<evidence type="ECO:0000256" key="1">
    <source>
        <dbReference type="ARBA" id="ARBA00011073"/>
    </source>
</evidence>
<evidence type="ECO:0000256" key="4">
    <source>
        <dbReference type="ARBA" id="ARBA00022825"/>
    </source>
</evidence>
<keyword evidence="4" id="KW-0720">Serine protease</keyword>
<keyword evidence="7" id="KW-0732">Signal</keyword>
<proteinExistence type="inferred from homology"/>
<name>A0A2W2CJB2_9ACTN</name>
<accession>A0A2W2CJB2</accession>
<dbReference type="InterPro" id="IPR050131">
    <property type="entry name" value="Peptidase_S8_subtilisin-like"/>
</dbReference>
<dbReference type="GO" id="GO:0006508">
    <property type="term" value="P:proteolysis"/>
    <property type="evidence" value="ECO:0007669"/>
    <property type="project" value="UniProtKB-KW"/>
</dbReference>